<evidence type="ECO:0000313" key="1">
    <source>
        <dbReference type="EMBL" id="GMH76202.1"/>
    </source>
</evidence>
<evidence type="ECO:0000313" key="2">
    <source>
        <dbReference type="Proteomes" id="UP001162640"/>
    </source>
</evidence>
<gene>
    <name evidence="1" type="ORF">TL16_g07003</name>
</gene>
<reference evidence="2" key="1">
    <citation type="journal article" date="2023" name="Commun. Biol.">
        <title>Genome analysis of Parmales, the sister group of diatoms, reveals the evolutionary specialization of diatoms from phago-mixotrophs to photoautotrophs.</title>
        <authorList>
            <person name="Ban H."/>
            <person name="Sato S."/>
            <person name="Yoshikawa S."/>
            <person name="Yamada K."/>
            <person name="Nakamura Y."/>
            <person name="Ichinomiya M."/>
            <person name="Sato N."/>
            <person name="Blanc-Mathieu R."/>
            <person name="Endo H."/>
            <person name="Kuwata A."/>
            <person name="Ogata H."/>
        </authorList>
    </citation>
    <scope>NUCLEOTIDE SEQUENCE [LARGE SCALE GENOMIC DNA]</scope>
</reference>
<organism evidence="1 2">
    <name type="scientific">Triparma laevis f. inornata</name>
    <dbReference type="NCBI Taxonomy" id="1714386"/>
    <lineage>
        <taxon>Eukaryota</taxon>
        <taxon>Sar</taxon>
        <taxon>Stramenopiles</taxon>
        <taxon>Ochrophyta</taxon>
        <taxon>Bolidophyceae</taxon>
        <taxon>Parmales</taxon>
        <taxon>Triparmaceae</taxon>
        <taxon>Triparma</taxon>
    </lineage>
</organism>
<dbReference type="AlphaFoldDB" id="A0A9W7EET0"/>
<accession>A0A9W7EET0</accession>
<name>A0A9W7EET0_9STRA</name>
<sequence length="140" mass="15202">MLMMDDDDDGRAYLAHAGRFAGDTDGSCLGLHLGGDLGGVVISESVCKNGEEEGLENTKRTEREEGGWRGVDEIERATRREDFVGFPYVVGVEMIRITPGWGLGSSRGGSLVYRDGVQNSIELNPTAKDVPVGIQRRSTR</sequence>
<dbReference type="EMBL" id="BLQM01000217">
    <property type="protein sequence ID" value="GMH76202.1"/>
    <property type="molecule type" value="Genomic_DNA"/>
</dbReference>
<protein>
    <submittedName>
        <fullName evidence="1">Uncharacterized protein</fullName>
    </submittedName>
</protein>
<proteinExistence type="predicted"/>
<dbReference type="Proteomes" id="UP001162640">
    <property type="component" value="Unassembled WGS sequence"/>
</dbReference>
<comment type="caution">
    <text evidence="1">The sequence shown here is derived from an EMBL/GenBank/DDBJ whole genome shotgun (WGS) entry which is preliminary data.</text>
</comment>